<evidence type="ECO:0000313" key="2">
    <source>
        <dbReference type="Proteomes" id="UP001165083"/>
    </source>
</evidence>
<dbReference type="Gene3D" id="2.115.10.20">
    <property type="entry name" value="Glycosyl hydrolase domain, family 43"/>
    <property type="match status" value="1"/>
</dbReference>
<reference evidence="1" key="1">
    <citation type="submission" date="2023-04" db="EMBL/GenBank/DDBJ databases">
        <title>Phytophthora lilii NBRC 32176.</title>
        <authorList>
            <person name="Ichikawa N."/>
            <person name="Sato H."/>
            <person name="Tonouchi N."/>
        </authorList>
    </citation>
    <scope>NUCLEOTIDE SEQUENCE</scope>
    <source>
        <strain evidence="1">NBRC 32176</strain>
    </source>
</reference>
<name>A0A9W6TDI1_9STRA</name>
<dbReference type="SUPFAM" id="SSF75005">
    <property type="entry name" value="Arabinanase/levansucrase/invertase"/>
    <property type="match status" value="1"/>
</dbReference>
<protein>
    <submittedName>
        <fullName evidence="1">Unnamed protein product</fullName>
    </submittedName>
</protein>
<dbReference type="AlphaFoldDB" id="A0A9W6TDI1"/>
<dbReference type="OrthoDB" id="202537at2759"/>
<evidence type="ECO:0000313" key="1">
    <source>
        <dbReference type="EMBL" id="GMF11171.1"/>
    </source>
</evidence>
<comment type="caution">
    <text evidence="1">The sequence shown here is derived from an EMBL/GenBank/DDBJ whole genome shotgun (WGS) entry which is preliminary data.</text>
</comment>
<proteinExistence type="predicted"/>
<organism evidence="1 2">
    <name type="scientific">Phytophthora lilii</name>
    <dbReference type="NCBI Taxonomy" id="2077276"/>
    <lineage>
        <taxon>Eukaryota</taxon>
        <taxon>Sar</taxon>
        <taxon>Stramenopiles</taxon>
        <taxon>Oomycota</taxon>
        <taxon>Peronosporomycetes</taxon>
        <taxon>Peronosporales</taxon>
        <taxon>Peronosporaceae</taxon>
        <taxon>Phytophthora</taxon>
    </lineage>
</organism>
<accession>A0A9W6TDI1</accession>
<dbReference type="InterPro" id="IPR023296">
    <property type="entry name" value="Glyco_hydro_beta-prop_sf"/>
</dbReference>
<gene>
    <name evidence="1" type="ORF">Plil01_000190500</name>
</gene>
<dbReference type="Proteomes" id="UP001165083">
    <property type="component" value="Unassembled WGS sequence"/>
</dbReference>
<sequence length="124" mass="13945">MTFCRSTMIREQRNGCHGPVSHVLPVEPELDCLGQHDLGPRRVEDQVTWKDYPDALLPFQDKWDNLGVFSGFSMNNAIDGKHTVFYTGVTALPISWKKEYRSVSMCCMLPPAMAGRLGTRAASR</sequence>
<keyword evidence="2" id="KW-1185">Reference proteome</keyword>
<dbReference type="EMBL" id="BSXW01000066">
    <property type="protein sequence ID" value="GMF11171.1"/>
    <property type="molecule type" value="Genomic_DNA"/>
</dbReference>